<evidence type="ECO:0000256" key="4">
    <source>
        <dbReference type="PROSITE-ProRule" id="PRU00335"/>
    </source>
</evidence>
<name>A0A543E4H6_9PSEU</name>
<gene>
    <name evidence="6" type="ORF">FB558_3182</name>
</gene>
<sequence>MGDEPEGRLRADARRNRDRLLAAAKAWFATHGPEAPAEEIARAAGVSPGTLYRHFADREALIQAVTLDNLDNALAETRAALAEESSAWNALVRILNQSQELRLSIRLLMAYPAVGEIVKRERDTAHLRHAMIEVLDEVVRRAQAEGTLRTDVGTGDLAVMFSLLAHPLPIMHTEMARHATARCTALLLESLRAGAGAHLPGHPLTPADIGA</sequence>
<evidence type="ECO:0000259" key="5">
    <source>
        <dbReference type="PROSITE" id="PS50977"/>
    </source>
</evidence>
<evidence type="ECO:0000313" key="6">
    <source>
        <dbReference type="EMBL" id="TQM16369.1"/>
    </source>
</evidence>
<feature type="domain" description="HTH tetR-type" evidence="5">
    <location>
        <begin position="14"/>
        <end position="73"/>
    </location>
</feature>
<dbReference type="Pfam" id="PF00440">
    <property type="entry name" value="TetR_N"/>
    <property type="match status" value="1"/>
</dbReference>
<dbReference type="GO" id="GO:0000976">
    <property type="term" value="F:transcription cis-regulatory region binding"/>
    <property type="evidence" value="ECO:0007669"/>
    <property type="project" value="TreeGrafter"/>
</dbReference>
<dbReference type="RefSeq" id="WP_142053368.1">
    <property type="nucleotide sequence ID" value="NZ_VFPA01000001.1"/>
</dbReference>
<dbReference type="PANTHER" id="PTHR30055:SF234">
    <property type="entry name" value="HTH-TYPE TRANSCRIPTIONAL REGULATOR BETI"/>
    <property type="match status" value="1"/>
</dbReference>
<dbReference type="EMBL" id="VFPA01000001">
    <property type="protein sequence ID" value="TQM16369.1"/>
    <property type="molecule type" value="Genomic_DNA"/>
</dbReference>
<accession>A0A543E4H6</accession>
<evidence type="ECO:0000313" key="7">
    <source>
        <dbReference type="Proteomes" id="UP000315677"/>
    </source>
</evidence>
<dbReference type="OrthoDB" id="3192968at2"/>
<dbReference type="InterPro" id="IPR009057">
    <property type="entry name" value="Homeodomain-like_sf"/>
</dbReference>
<dbReference type="InterPro" id="IPR050109">
    <property type="entry name" value="HTH-type_TetR-like_transc_reg"/>
</dbReference>
<dbReference type="SUPFAM" id="SSF46689">
    <property type="entry name" value="Homeodomain-like"/>
    <property type="match status" value="1"/>
</dbReference>
<dbReference type="PROSITE" id="PS50977">
    <property type="entry name" value="HTH_TETR_2"/>
    <property type="match status" value="1"/>
</dbReference>
<keyword evidence="7" id="KW-1185">Reference proteome</keyword>
<evidence type="ECO:0000256" key="3">
    <source>
        <dbReference type="ARBA" id="ARBA00023163"/>
    </source>
</evidence>
<dbReference type="GO" id="GO:0003700">
    <property type="term" value="F:DNA-binding transcription factor activity"/>
    <property type="evidence" value="ECO:0007669"/>
    <property type="project" value="TreeGrafter"/>
</dbReference>
<protein>
    <submittedName>
        <fullName evidence="6">TetR family transcriptional regulator</fullName>
    </submittedName>
</protein>
<dbReference type="Gene3D" id="1.10.357.10">
    <property type="entry name" value="Tetracycline Repressor, domain 2"/>
    <property type="match status" value="1"/>
</dbReference>
<evidence type="ECO:0000256" key="2">
    <source>
        <dbReference type="ARBA" id="ARBA00023125"/>
    </source>
</evidence>
<organism evidence="6 7">
    <name type="scientific">Pseudonocardia kunmingensis</name>
    <dbReference type="NCBI Taxonomy" id="630975"/>
    <lineage>
        <taxon>Bacteria</taxon>
        <taxon>Bacillati</taxon>
        <taxon>Actinomycetota</taxon>
        <taxon>Actinomycetes</taxon>
        <taxon>Pseudonocardiales</taxon>
        <taxon>Pseudonocardiaceae</taxon>
        <taxon>Pseudonocardia</taxon>
    </lineage>
</organism>
<dbReference type="PANTHER" id="PTHR30055">
    <property type="entry name" value="HTH-TYPE TRANSCRIPTIONAL REGULATOR RUTR"/>
    <property type="match status" value="1"/>
</dbReference>
<keyword evidence="1" id="KW-0805">Transcription regulation</keyword>
<reference evidence="6 7" key="1">
    <citation type="submission" date="2019-06" db="EMBL/GenBank/DDBJ databases">
        <title>Sequencing the genomes of 1000 actinobacteria strains.</title>
        <authorList>
            <person name="Klenk H.-P."/>
        </authorList>
    </citation>
    <scope>NUCLEOTIDE SEQUENCE [LARGE SCALE GENOMIC DNA]</scope>
    <source>
        <strain evidence="6 7">DSM 45301</strain>
    </source>
</reference>
<evidence type="ECO:0000256" key="1">
    <source>
        <dbReference type="ARBA" id="ARBA00023015"/>
    </source>
</evidence>
<proteinExistence type="predicted"/>
<comment type="caution">
    <text evidence="6">The sequence shown here is derived from an EMBL/GenBank/DDBJ whole genome shotgun (WGS) entry which is preliminary data.</text>
</comment>
<dbReference type="Proteomes" id="UP000315677">
    <property type="component" value="Unassembled WGS sequence"/>
</dbReference>
<feature type="DNA-binding region" description="H-T-H motif" evidence="4">
    <location>
        <begin position="36"/>
        <end position="55"/>
    </location>
</feature>
<dbReference type="SUPFAM" id="SSF48498">
    <property type="entry name" value="Tetracyclin repressor-like, C-terminal domain"/>
    <property type="match status" value="1"/>
</dbReference>
<dbReference type="InterPro" id="IPR001647">
    <property type="entry name" value="HTH_TetR"/>
</dbReference>
<dbReference type="AlphaFoldDB" id="A0A543E4H6"/>
<keyword evidence="3" id="KW-0804">Transcription</keyword>
<keyword evidence="2 4" id="KW-0238">DNA-binding</keyword>
<dbReference type="PRINTS" id="PR00455">
    <property type="entry name" value="HTHTETR"/>
</dbReference>
<dbReference type="InterPro" id="IPR036271">
    <property type="entry name" value="Tet_transcr_reg_TetR-rel_C_sf"/>
</dbReference>